<sequence>MNVQSDAHINHQSTSSLLRLAQTTTLPRKLSRNKVGFSYHLQTFDKLLTGGTIVDDSSRFLGMITVEMSDEIASSLKSFTGGNVISVEPDQEVSIQPTV</sequence>
<protein>
    <submittedName>
        <fullName evidence="1">Unplaced genomic scaffold CY34scaffold_47, whole genome shotgun sequence</fullName>
    </submittedName>
</protein>
<dbReference type="EMBL" id="KN835178">
    <property type="protein sequence ID" value="KIK45110.1"/>
    <property type="molecule type" value="Genomic_DNA"/>
</dbReference>
<organism evidence="1 2">
    <name type="scientific">Suillus luteus UH-Slu-Lm8-n1</name>
    <dbReference type="NCBI Taxonomy" id="930992"/>
    <lineage>
        <taxon>Eukaryota</taxon>
        <taxon>Fungi</taxon>
        <taxon>Dikarya</taxon>
        <taxon>Basidiomycota</taxon>
        <taxon>Agaricomycotina</taxon>
        <taxon>Agaricomycetes</taxon>
        <taxon>Agaricomycetidae</taxon>
        <taxon>Boletales</taxon>
        <taxon>Suillineae</taxon>
        <taxon>Suillaceae</taxon>
        <taxon>Suillus</taxon>
    </lineage>
</organism>
<dbReference type="Proteomes" id="UP000054485">
    <property type="component" value="Unassembled WGS sequence"/>
</dbReference>
<reference evidence="1 2" key="1">
    <citation type="submission" date="2014-04" db="EMBL/GenBank/DDBJ databases">
        <authorList>
            <consortium name="DOE Joint Genome Institute"/>
            <person name="Kuo A."/>
            <person name="Ruytinx J."/>
            <person name="Rineau F."/>
            <person name="Colpaert J."/>
            <person name="Kohler A."/>
            <person name="Nagy L.G."/>
            <person name="Floudas D."/>
            <person name="Copeland A."/>
            <person name="Barry K.W."/>
            <person name="Cichocki N."/>
            <person name="Veneault-Fourrey C."/>
            <person name="LaButti K."/>
            <person name="Lindquist E.A."/>
            <person name="Lipzen A."/>
            <person name="Lundell T."/>
            <person name="Morin E."/>
            <person name="Murat C."/>
            <person name="Sun H."/>
            <person name="Tunlid A."/>
            <person name="Henrissat B."/>
            <person name="Grigoriev I.V."/>
            <person name="Hibbett D.S."/>
            <person name="Martin F."/>
            <person name="Nordberg H.P."/>
            <person name="Cantor M.N."/>
            <person name="Hua S.X."/>
        </authorList>
    </citation>
    <scope>NUCLEOTIDE SEQUENCE [LARGE SCALE GENOMIC DNA]</scope>
    <source>
        <strain evidence="1 2">UH-Slu-Lm8-n1</strain>
    </source>
</reference>
<keyword evidence="2" id="KW-1185">Reference proteome</keyword>
<accession>A0A0D0A4T0</accession>
<evidence type="ECO:0000313" key="2">
    <source>
        <dbReference type="Proteomes" id="UP000054485"/>
    </source>
</evidence>
<reference evidence="2" key="2">
    <citation type="submission" date="2015-01" db="EMBL/GenBank/DDBJ databases">
        <title>Evolutionary Origins and Diversification of the Mycorrhizal Mutualists.</title>
        <authorList>
            <consortium name="DOE Joint Genome Institute"/>
            <consortium name="Mycorrhizal Genomics Consortium"/>
            <person name="Kohler A."/>
            <person name="Kuo A."/>
            <person name="Nagy L.G."/>
            <person name="Floudas D."/>
            <person name="Copeland A."/>
            <person name="Barry K.W."/>
            <person name="Cichocki N."/>
            <person name="Veneault-Fourrey C."/>
            <person name="LaButti K."/>
            <person name="Lindquist E.A."/>
            <person name="Lipzen A."/>
            <person name="Lundell T."/>
            <person name="Morin E."/>
            <person name="Murat C."/>
            <person name="Riley R."/>
            <person name="Ohm R."/>
            <person name="Sun H."/>
            <person name="Tunlid A."/>
            <person name="Henrissat B."/>
            <person name="Grigoriev I.V."/>
            <person name="Hibbett D.S."/>
            <person name="Martin F."/>
        </authorList>
    </citation>
    <scope>NUCLEOTIDE SEQUENCE [LARGE SCALE GENOMIC DNA]</scope>
    <source>
        <strain evidence="2">UH-Slu-Lm8-n1</strain>
    </source>
</reference>
<dbReference type="HOGENOM" id="CLU_2321930_0_0_1"/>
<name>A0A0D0A4T0_9AGAM</name>
<dbReference type="OrthoDB" id="5518345at2759"/>
<dbReference type="InParanoid" id="A0A0D0A4T0"/>
<evidence type="ECO:0000313" key="1">
    <source>
        <dbReference type="EMBL" id="KIK45110.1"/>
    </source>
</evidence>
<proteinExistence type="predicted"/>
<dbReference type="AlphaFoldDB" id="A0A0D0A4T0"/>
<gene>
    <name evidence="1" type="ORF">CY34DRAFT_10599</name>
</gene>